<dbReference type="SUPFAM" id="SSF103039">
    <property type="entry name" value="CheC-like"/>
    <property type="match status" value="1"/>
</dbReference>
<dbReference type="GO" id="GO:0071978">
    <property type="term" value="P:bacterial-type flagellum-dependent swarming motility"/>
    <property type="evidence" value="ECO:0007669"/>
    <property type="project" value="TreeGrafter"/>
</dbReference>
<keyword evidence="7" id="KW-0283">Flagellar rotation</keyword>
<keyword evidence="8" id="KW-0472">Membrane</keyword>
<evidence type="ECO:0000256" key="8">
    <source>
        <dbReference type="ARBA" id="ARBA00023136"/>
    </source>
</evidence>
<name>A0A1I1B1I9_9CELL</name>
<dbReference type="GO" id="GO:0050918">
    <property type="term" value="P:positive chemotaxis"/>
    <property type="evidence" value="ECO:0007669"/>
    <property type="project" value="TreeGrafter"/>
</dbReference>
<evidence type="ECO:0000313" key="11">
    <source>
        <dbReference type="EMBL" id="SFB42500.1"/>
    </source>
</evidence>
<dbReference type="Gene3D" id="3.40.1550.10">
    <property type="entry name" value="CheC-like"/>
    <property type="match status" value="1"/>
</dbReference>
<evidence type="ECO:0000256" key="1">
    <source>
        <dbReference type="ARBA" id="ARBA00004117"/>
    </source>
</evidence>
<dbReference type="CDD" id="cd17908">
    <property type="entry name" value="FliM"/>
    <property type="match status" value="1"/>
</dbReference>
<keyword evidence="11" id="KW-0969">Cilium</keyword>
<gene>
    <name evidence="11" type="ORF">SAMN05421867_1276</name>
</gene>
<organism evidence="11 12">
    <name type="scientific">Cellulomonas marina</name>
    <dbReference type="NCBI Taxonomy" id="988821"/>
    <lineage>
        <taxon>Bacteria</taxon>
        <taxon>Bacillati</taxon>
        <taxon>Actinomycetota</taxon>
        <taxon>Actinomycetes</taxon>
        <taxon>Micrococcales</taxon>
        <taxon>Cellulomonadaceae</taxon>
        <taxon>Cellulomonas</taxon>
    </lineage>
</organism>
<evidence type="ECO:0000256" key="7">
    <source>
        <dbReference type="ARBA" id="ARBA00022779"/>
    </source>
</evidence>
<dbReference type="STRING" id="988821.SAMN05421867_1276"/>
<dbReference type="OrthoDB" id="5241113at2"/>
<comment type="subcellular location">
    <subcellularLocation>
        <location evidence="1">Bacterial flagellum basal body</location>
    </subcellularLocation>
    <subcellularLocation>
        <location evidence="2">Cell membrane</location>
        <topology evidence="2">Peripheral membrane protein</topology>
    </subcellularLocation>
</comment>
<keyword evidence="9" id="KW-0975">Bacterial flagellum</keyword>
<evidence type="ECO:0000256" key="2">
    <source>
        <dbReference type="ARBA" id="ARBA00004202"/>
    </source>
</evidence>
<dbReference type="AlphaFoldDB" id="A0A1I1B1I9"/>
<evidence type="ECO:0000259" key="10">
    <source>
        <dbReference type="Pfam" id="PF01052"/>
    </source>
</evidence>
<evidence type="ECO:0000256" key="5">
    <source>
        <dbReference type="ARBA" id="ARBA00022475"/>
    </source>
</evidence>
<dbReference type="PANTHER" id="PTHR30034:SF6">
    <property type="entry name" value="YOP PROTEINS TRANSLOCATION PROTEIN Q"/>
    <property type="match status" value="1"/>
</dbReference>
<dbReference type="PANTHER" id="PTHR30034">
    <property type="entry name" value="FLAGELLAR MOTOR SWITCH PROTEIN FLIM"/>
    <property type="match status" value="1"/>
</dbReference>
<dbReference type="InterPro" id="IPR001689">
    <property type="entry name" value="Flag_FliM"/>
</dbReference>
<comment type="similarity">
    <text evidence="3">Belongs to the FliM family.</text>
</comment>
<proteinExistence type="inferred from homology"/>
<dbReference type="InterPro" id="IPR036429">
    <property type="entry name" value="SpoA-like_sf"/>
</dbReference>
<dbReference type="Proteomes" id="UP000199012">
    <property type="component" value="Unassembled WGS sequence"/>
</dbReference>
<dbReference type="Pfam" id="PF02154">
    <property type="entry name" value="FliM"/>
    <property type="match status" value="1"/>
</dbReference>
<keyword evidence="5" id="KW-1003">Cell membrane</keyword>
<evidence type="ECO:0000256" key="3">
    <source>
        <dbReference type="ARBA" id="ARBA00011049"/>
    </source>
</evidence>
<dbReference type="Pfam" id="PF01052">
    <property type="entry name" value="FliMN_C"/>
    <property type="match status" value="1"/>
</dbReference>
<evidence type="ECO:0000256" key="6">
    <source>
        <dbReference type="ARBA" id="ARBA00022500"/>
    </source>
</evidence>
<dbReference type="PIRSF" id="PIRSF002888">
    <property type="entry name" value="FliM"/>
    <property type="match status" value="1"/>
</dbReference>
<dbReference type="GO" id="GO:0009425">
    <property type="term" value="C:bacterial-type flagellum basal body"/>
    <property type="evidence" value="ECO:0007669"/>
    <property type="project" value="UniProtKB-SubCell"/>
</dbReference>
<keyword evidence="11" id="KW-0966">Cell projection</keyword>
<dbReference type="InterPro" id="IPR028976">
    <property type="entry name" value="CheC-like_sf"/>
</dbReference>
<dbReference type="Gene3D" id="2.30.330.10">
    <property type="entry name" value="SpoA-like"/>
    <property type="match status" value="1"/>
</dbReference>
<keyword evidence="12" id="KW-1185">Reference proteome</keyword>
<reference evidence="11 12" key="1">
    <citation type="submission" date="2016-10" db="EMBL/GenBank/DDBJ databases">
        <authorList>
            <person name="de Groot N.N."/>
        </authorList>
    </citation>
    <scope>NUCLEOTIDE SEQUENCE [LARGE SCALE GENOMIC DNA]</scope>
    <source>
        <strain evidence="11 12">CGMCC 4.6945</strain>
    </source>
</reference>
<dbReference type="SUPFAM" id="SSF101801">
    <property type="entry name" value="Surface presentation of antigens (SPOA)"/>
    <property type="match status" value="1"/>
</dbReference>
<evidence type="ECO:0000256" key="9">
    <source>
        <dbReference type="ARBA" id="ARBA00023143"/>
    </source>
</evidence>
<dbReference type="EMBL" id="FOKA01000027">
    <property type="protein sequence ID" value="SFB42500.1"/>
    <property type="molecule type" value="Genomic_DNA"/>
</dbReference>
<accession>A0A1I1B1I9</accession>
<dbReference type="GO" id="GO:0005886">
    <property type="term" value="C:plasma membrane"/>
    <property type="evidence" value="ECO:0007669"/>
    <property type="project" value="UniProtKB-SubCell"/>
</dbReference>
<dbReference type="InterPro" id="IPR001543">
    <property type="entry name" value="FliN-like_C"/>
</dbReference>
<keyword evidence="11" id="KW-0282">Flagellum</keyword>
<dbReference type="GO" id="GO:0003774">
    <property type="term" value="F:cytoskeletal motor activity"/>
    <property type="evidence" value="ECO:0007669"/>
    <property type="project" value="InterPro"/>
</dbReference>
<evidence type="ECO:0000256" key="4">
    <source>
        <dbReference type="ARBA" id="ARBA00021898"/>
    </source>
</evidence>
<evidence type="ECO:0000313" key="12">
    <source>
        <dbReference type="Proteomes" id="UP000199012"/>
    </source>
</evidence>
<protein>
    <recommendedName>
        <fullName evidence="4">Flagellar motor switch protein FliM</fullName>
    </recommendedName>
</protein>
<feature type="domain" description="Flagellar motor switch protein FliN-like C-terminal" evidence="10">
    <location>
        <begin position="210"/>
        <end position="279"/>
    </location>
</feature>
<keyword evidence="6" id="KW-0145">Chemotaxis</keyword>
<sequence length="284" mass="31143">MTMARETSRLLEMAFERFARQWGTQFTARLRVTTQVTLEDLSLRVYDEYANSLPTHTAVVLCTVEQTRQTGILQVPVEATMVWVDYLLGGSGLGDDRAERELSEIELVLVKDALQHALDDLGYAFAAVTPLDVTIRSVQYNPQFVQAVSAAENVLVATFSLRLGERVDTATLMIPAEPTLGVIRVSRETDDRSEDEVRAAAEAAVHLHETVQDVPLEVAVRFAPVPVHPREVVELRIGDVLPIHHPVSTPLDVVVDGVVLARAAAGSQGSRLACQIVTVEENLS</sequence>